<organism evidence="1 2">
    <name type="scientific">Pendulispora brunnea</name>
    <dbReference type="NCBI Taxonomy" id="2905690"/>
    <lineage>
        <taxon>Bacteria</taxon>
        <taxon>Pseudomonadati</taxon>
        <taxon>Myxococcota</taxon>
        <taxon>Myxococcia</taxon>
        <taxon>Myxococcales</taxon>
        <taxon>Sorangiineae</taxon>
        <taxon>Pendulisporaceae</taxon>
        <taxon>Pendulispora</taxon>
    </lineage>
</organism>
<accession>A0ABZ2K401</accession>
<dbReference type="EMBL" id="CP089982">
    <property type="protein sequence ID" value="WXA93431.1"/>
    <property type="molecule type" value="Genomic_DNA"/>
</dbReference>
<dbReference type="Proteomes" id="UP001379533">
    <property type="component" value="Chromosome"/>
</dbReference>
<protein>
    <submittedName>
        <fullName evidence="1">Uncharacterized protein</fullName>
    </submittedName>
</protein>
<keyword evidence="2" id="KW-1185">Reference proteome</keyword>
<name>A0ABZ2K401_9BACT</name>
<evidence type="ECO:0000313" key="2">
    <source>
        <dbReference type="Proteomes" id="UP001379533"/>
    </source>
</evidence>
<evidence type="ECO:0000313" key="1">
    <source>
        <dbReference type="EMBL" id="WXA93431.1"/>
    </source>
</evidence>
<sequence>MADEKNDNLEIALDLLKTALKLSPVLIEWLQHLLGGMDPMKLRVSDILPERSKSEEVYEELTGQGG</sequence>
<gene>
    <name evidence="1" type="ORF">LZC95_44125</name>
</gene>
<proteinExistence type="predicted"/>
<dbReference type="RefSeq" id="WP_394844030.1">
    <property type="nucleotide sequence ID" value="NZ_CP089982.1"/>
</dbReference>
<reference evidence="1 2" key="1">
    <citation type="submission" date="2021-12" db="EMBL/GenBank/DDBJ databases">
        <title>Discovery of the Pendulisporaceae a myxobacterial family with distinct sporulation behavior and unique specialized metabolism.</title>
        <authorList>
            <person name="Garcia R."/>
            <person name="Popoff A."/>
            <person name="Bader C.D."/>
            <person name="Loehr J."/>
            <person name="Walesch S."/>
            <person name="Walt C."/>
            <person name="Boldt J."/>
            <person name="Bunk B."/>
            <person name="Haeckl F.J.F.P.J."/>
            <person name="Gunesch A.P."/>
            <person name="Birkelbach J."/>
            <person name="Nuebel U."/>
            <person name="Pietschmann T."/>
            <person name="Bach T."/>
            <person name="Mueller R."/>
        </authorList>
    </citation>
    <scope>NUCLEOTIDE SEQUENCE [LARGE SCALE GENOMIC DNA]</scope>
    <source>
        <strain evidence="1 2">MSr12523</strain>
    </source>
</reference>